<dbReference type="Gramene" id="OGLUM04G26250.1">
    <property type="protein sequence ID" value="OGLUM04G26250.1"/>
    <property type="gene ID" value="OGLUM04G26250"/>
</dbReference>
<accession>A0A0D9ZR69</accession>
<proteinExistence type="predicted"/>
<keyword evidence="2" id="KW-1185">Reference proteome</keyword>
<dbReference type="HOGENOM" id="CLU_1368088_0_0_1"/>
<organism evidence="1">
    <name type="scientific">Oryza glumipatula</name>
    <dbReference type="NCBI Taxonomy" id="40148"/>
    <lineage>
        <taxon>Eukaryota</taxon>
        <taxon>Viridiplantae</taxon>
        <taxon>Streptophyta</taxon>
        <taxon>Embryophyta</taxon>
        <taxon>Tracheophyta</taxon>
        <taxon>Spermatophyta</taxon>
        <taxon>Magnoliopsida</taxon>
        <taxon>Liliopsida</taxon>
        <taxon>Poales</taxon>
        <taxon>Poaceae</taxon>
        <taxon>BOP clade</taxon>
        <taxon>Oryzoideae</taxon>
        <taxon>Oryzeae</taxon>
        <taxon>Oryzinae</taxon>
        <taxon>Oryza</taxon>
    </lineage>
</organism>
<reference evidence="1" key="1">
    <citation type="submission" date="2015-04" db="UniProtKB">
        <authorList>
            <consortium name="EnsemblPlants"/>
        </authorList>
    </citation>
    <scope>IDENTIFICATION</scope>
</reference>
<reference evidence="1" key="2">
    <citation type="submission" date="2018-05" db="EMBL/GenBank/DDBJ databases">
        <title>OgluRS3 (Oryza glumaepatula Reference Sequence Version 3).</title>
        <authorList>
            <person name="Zhang J."/>
            <person name="Kudrna D."/>
            <person name="Lee S."/>
            <person name="Talag J."/>
            <person name="Welchert J."/>
            <person name="Wing R.A."/>
        </authorList>
    </citation>
    <scope>NUCLEOTIDE SEQUENCE [LARGE SCALE GENOMIC DNA]</scope>
</reference>
<protein>
    <submittedName>
        <fullName evidence="1">Uncharacterized protein</fullName>
    </submittedName>
</protein>
<name>A0A0D9ZR69_9ORYZ</name>
<sequence>MTVVLRLLQMYLPDADSFSATNTSARQRSSTFSPDSKESIAETLVAAVGVGAAPKVNTGNTNVTQAGGFSLVRYSTSDQESSSRTWPSPCSGLPETAAADDVRITRFTVPALTHDLITFMDPGALVSWQPWKERNFWVFDSVLSSVPVVLESILSEGHLCILMSAEAIYPFPPVTHAVFISTADISSGGHAGYFDPSQSA</sequence>
<dbReference type="AlphaFoldDB" id="A0A0D9ZR69"/>
<evidence type="ECO:0000313" key="1">
    <source>
        <dbReference type="EnsemblPlants" id="OGLUM04G26250.1"/>
    </source>
</evidence>
<evidence type="ECO:0000313" key="2">
    <source>
        <dbReference type="Proteomes" id="UP000026961"/>
    </source>
</evidence>
<dbReference type="Proteomes" id="UP000026961">
    <property type="component" value="Chromosome 4"/>
</dbReference>
<dbReference type="EnsemblPlants" id="OGLUM04G26250.1">
    <property type="protein sequence ID" value="OGLUM04G26250.1"/>
    <property type="gene ID" value="OGLUM04G26250"/>
</dbReference>